<comment type="similarity">
    <text evidence="2">Belongs to the enoyl-CoA hydratase/isomerase family.</text>
</comment>
<reference evidence="4 5" key="1">
    <citation type="journal article" date="2006" name="Science">
        <title>The genome of black cottonwood, Populus trichocarpa (Torr. &amp; Gray).</title>
        <authorList>
            <person name="Tuskan G.A."/>
            <person name="Difazio S."/>
            <person name="Jansson S."/>
            <person name="Bohlmann J."/>
            <person name="Grigoriev I."/>
            <person name="Hellsten U."/>
            <person name="Putnam N."/>
            <person name="Ralph S."/>
            <person name="Rombauts S."/>
            <person name="Salamov A."/>
            <person name="Schein J."/>
            <person name="Sterck L."/>
            <person name="Aerts A."/>
            <person name="Bhalerao R.R."/>
            <person name="Bhalerao R.P."/>
            <person name="Blaudez D."/>
            <person name="Boerjan W."/>
            <person name="Brun A."/>
            <person name="Brunner A."/>
            <person name="Busov V."/>
            <person name="Campbell M."/>
            <person name="Carlson J."/>
            <person name="Chalot M."/>
            <person name="Chapman J."/>
            <person name="Chen G.L."/>
            <person name="Cooper D."/>
            <person name="Coutinho P.M."/>
            <person name="Couturier J."/>
            <person name="Covert S."/>
            <person name="Cronk Q."/>
            <person name="Cunningham R."/>
            <person name="Davis J."/>
            <person name="Degroeve S."/>
            <person name="Dejardin A."/>
            <person name="Depamphilis C."/>
            <person name="Detter J."/>
            <person name="Dirks B."/>
            <person name="Dubchak I."/>
            <person name="Duplessis S."/>
            <person name="Ehlting J."/>
            <person name="Ellis B."/>
            <person name="Gendler K."/>
            <person name="Goodstein D."/>
            <person name="Gribskov M."/>
            <person name="Grimwood J."/>
            <person name="Groover A."/>
            <person name="Gunter L."/>
            <person name="Hamberger B."/>
            <person name="Heinze B."/>
            <person name="Helariutta Y."/>
            <person name="Henrissat B."/>
            <person name="Holligan D."/>
            <person name="Holt R."/>
            <person name="Huang W."/>
            <person name="Islam-Faridi N."/>
            <person name="Jones S."/>
            <person name="Jones-Rhoades M."/>
            <person name="Jorgensen R."/>
            <person name="Joshi C."/>
            <person name="Kangasjarvi J."/>
            <person name="Karlsson J."/>
            <person name="Kelleher C."/>
            <person name="Kirkpatrick R."/>
            <person name="Kirst M."/>
            <person name="Kohler A."/>
            <person name="Kalluri U."/>
            <person name="Larimer F."/>
            <person name="Leebens-Mack J."/>
            <person name="Leple J.C."/>
            <person name="Locascio P."/>
            <person name="Lou Y."/>
            <person name="Lucas S."/>
            <person name="Martin F."/>
            <person name="Montanini B."/>
            <person name="Napoli C."/>
            <person name="Nelson D.R."/>
            <person name="Nelson C."/>
            <person name="Nieminen K."/>
            <person name="Nilsson O."/>
            <person name="Pereda V."/>
            <person name="Peter G."/>
            <person name="Philippe R."/>
            <person name="Pilate G."/>
            <person name="Poliakov A."/>
            <person name="Razumovskaya J."/>
            <person name="Richardson P."/>
            <person name="Rinaldi C."/>
            <person name="Ritland K."/>
            <person name="Rouze P."/>
            <person name="Ryaboy D."/>
            <person name="Schmutz J."/>
            <person name="Schrader J."/>
            <person name="Segerman B."/>
            <person name="Shin H."/>
            <person name="Siddiqui A."/>
            <person name="Sterky F."/>
            <person name="Terry A."/>
            <person name="Tsai C.J."/>
            <person name="Uberbacher E."/>
            <person name="Unneberg P."/>
            <person name="Vahala J."/>
            <person name="Wall K."/>
            <person name="Wessler S."/>
            <person name="Yang G."/>
            <person name="Yin T."/>
            <person name="Douglas C."/>
            <person name="Marra M."/>
            <person name="Sandberg G."/>
            <person name="Van de Peer Y."/>
            <person name="Rokhsar D."/>
        </authorList>
    </citation>
    <scope>NUCLEOTIDE SEQUENCE [LARGE SCALE GENOMIC DNA]</scope>
    <source>
        <strain evidence="5">cv. Nisqually</strain>
    </source>
</reference>
<dbReference type="STRING" id="3694.A0A3N7FAQ0"/>
<protein>
    <recommendedName>
        <fullName evidence="2">3-hydroxyisobutyryl-CoA hydrolase</fullName>
        <shortName evidence="2">HIB-CoA hydrolase</shortName>
        <shortName evidence="2">HIBYL-CoA-H</shortName>
        <ecNumber evidence="2">3.1.2.4</ecNumber>
    </recommendedName>
    <alternativeName>
        <fullName evidence="2">3-hydroxyisobutyryl-coenzyme A hydrolase</fullName>
    </alternativeName>
</protein>
<evidence type="ECO:0000256" key="2">
    <source>
        <dbReference type="RuleBase" id="RU369070"/>
    </source>
</evidence>
<evidence type="ECO:0000313" key="4">
    <source>
        <dbReference type="EMBL" id="RQO92245.1"/>
    </source>
</evidence>
<gene>
    <name evidence="4" type="ORF">POPTR_006G264250</name>
</gene>
<accession>A0A3N7FAQ0</accession>
<dbReference type="GO" id="GO:0006574">
    <property type="term" value="P:L-valine catabolic process"/>
    <property type="evidence" value="ECO:0007669"/>
    <property type="project" value="UniProtKB-UniRule"/>
</dbReference>
<dbReference type="EMBL" id="CM009295">
    <property type="protein sequence ID" value="RQO92245.1"/>
    <property type="molecule type" value="Genomic_DNA"/>
</dbReference>
<comment type="function">
    <text evidence="2">Hydrolyzes 3-hydroxyisobutyryl-CoA (HIBYL-CoA), a saline catabolite. Has high activity toward isobutyryl-CoA. Could be an isobutyryl-CoA dehydrogenase that functions in valine catabolism.</text>
</comment>
<dbReference type="InParanoid" id="A0A3N7FAQ0"/>
<proteinExistence type="inferred from homology"/>
<dbReference type="PANTHER" id="PTHR43176">
    <property type="entry name" value="3-HYDROXYISOBUTYRYL-COA HYDROLASE-RELATED"/>
    <property type="match status" value="1"/>
</dbReference>
<comment type="pathway">
    <text evidence="2">Amino-acid degradation; L-valine degradation.</text>
</comment>
<dbReference type="EC" id="3.1.2.4" evidence="2"/>
<dbReference type="AlphaFoldDB" id="A0A3N7FAQ0"/>
<evidence type="ECO:0000313" key="5">
    <source>
        <dbReference type="Proteomes" id="UP000006729"/>
    </source>
</evidence>
<dbReference type="SUPFAM" id="SSF52096">
    <property type="entry name" value="ClpP/crotonase"/>
    <property type="match status" value="1"/>
</dbReference>
<evidence type="ECO:0000259" key="3">
    <source>
        <dbReference type="Pfam" id="PF16113"/>
    </source>
</evidence>
<evidence type="ECO:0000256" key="1">
    <source>
        <dbReference type="ARBA" id="ARBA00022801"/>
    </source>
</evidence>
<keyword evidence="5" id="KW-1185">Reference proteome</keyword>
<dbReference type="InterPro" id="IPR032259">
    <property type="entry name" value="HIBYL-CoA-H"/>
</dbReference>
<organism evidence="4 5">
    <name type="scientific">Populus trichocarpa</name>
    <name type="common">Western balsam poplar</name>
    <name type="synonym">Populus balsamifera subsp. trichocarpa</name>
    <dbReference type="NCBI Taxonomy" id="3694"/>
    <lineage>
        <taxon>Eukaryota</taxon>
        <taxon>Viridiplantae</taxon>
        <taxon>Streptophyta</taxon>
        <taxon>Embryophyta</taxon>
        <taxon>Tracheophyta</taxon>
        <taxon>Spermatophyta</taxon>
        <taxon>Magnoliopsida</taxon>
        <taxon>eudicotyledons</taxon>
        <taxon>Gunneridae</taxon>
        <taxon>Pentapetalae</taxon>
        <taxon>rosids</taxon>
        <taxon>fabids</taxon>
        <taxon>Malpighiales</taxon>
        <taxon>Salicaceae</taxon>
        <taxon>Saliceae</taxon>
        <taxon>Populus</taxon>
    </lineage>
</organism>
<dbReference type="Pfam" id="PF16113">
    <property type="entry name" value="ECH_2"/>
    <property type="match status" value="1"/>
</dbReference>
<feature type="domain" description="Enoyl-CoA hydratase/isomerase" evidence="3">
    <location>
        <begin position="65"/>
        <end position="139"/>
    </location>
</feature>
<sequence length="143" mass="16247">MMQRLKGLINLKQTRNGFLSYQRNFSALPNYAPNDDPQDQVAQLKRLYESWEENPDIGFCLNEVKFEECKTYFQKLYKFVYLQATYLRPHVAILDGFSMGSGAGIAVAGMFRVATKTVFAHPEAQISFHPDAGASFYLSCLVT</sequence>
<dbReference type="PANTHER" id="PTHR43176:SF14">
    <property type="entry name" value="SMALL RIBOSOMAL SUBUNIT PROTEIN MS47"/>
    <property type="match status" value="1"/>
</dbReference>
<comment type="catalytic activity">
    <reaction evidence="2">
        <text>3-hydroxy-2-methylpropanoyl-CoA + H2O = 3-hydroxy-2-methylpropanoate + CoA + H(+)</text>
        <dbReference type="Rhea" id="RHEA:20888"/>
        <dbReference type="ChEBI" id="CHEBI:11805"/>
        <dbReference type="ChEBI" id="CHEBI:15377"/>
        <dbReference type="ChEBI" id="CHEBI:15378"/>
        <dbReference type="ChEBI" id="CHEBI:57287"/>
        <dbReference type="ChEBI" id="CHEBI:57340"/>
        <dbReference type="EC" id="3.1.2.4"/>
    </reaction>
</comment>
<dbReference type="InterPro" id="IPR045004">
    <property type="entry name" value="ECH_dom"/>
</dbReference>
<dbReference type="Proteomes" id="UP000006729">
    <property type="component" value="Chromosome 6"/>
</dbReference>
<name>A0A3N7FAQ0_POPTR</name>
<dbReference type="InterPro" id="IPR029045">
    <property type="entry name" value="ClpP/crotonase-like_dom_sf"/>
</dbReference>
<dbReference type="GO" id="GO:0003860">
    <property type="term" value="F:3-hydroxyisobutyryl-CoA hydrolase activity"/>
    <property type="evidence" value="ECO:0007669"/>
    <property type="project" value="UniProtKB-UniRule"/>
</dbReference>
<dbReference type="Gene3D" id="3.90.226.10">
    <property type="entry name" value="2-enoyl-CoA Hydratase, Chain A, domain 1"/>
    <property type="match status" value="1"/>
</dbReference>
<keyword evidence="1 2" id="KW-0378">Hydrolase</keyword>